<dbReference type="AlphaFoldDB" id="A0A8J3Z3K2"/>
<evidence type="ECO:0000313" key="1">
    <source>
        <dbReference type="EMBL" id="GIJ56057.1"/>
    </source>
</evidence>
<protein>
    <submittedName>
        <fullName evidence="1">Uncharacterized protein</fullName>
    </submittedName>
</protein>
<comment type="caution">
    <text evidence="1">The sequence shown here is derived from an EMBL/GenBank/DDBJ whole genome shotgun (WGS) entry which is preliminary data.</text>
</comment>
<proteinExistence type="predicted"/>
<dbReference type="EMBL" id="BOPG01000023">
    <property type="protein sequence ID" value="GIJ56057.1"/>
    <property type="molecule type" value="Genomic_DNA"/>
</dbReference>
<reference evidence="1" key="1">
    <citation type="submission" date="2021-01" db="EMBL/GenBank/DDBJ databases">
        <title>Whole genome shotgun sequence of Virgisporangium aurantiacum NBRC 16421.</title>
        <authorList>
            <person name="Komaki H."/>
            <person name="Tamura T."/>
        </authorList>
    </citation>
    <scope>NUCLEOTIDE SEQUENCE</scope>
    <source>
        <strain evidence="1">NBRC 16421</strain>
    </source>
</reference>
<evidence type="ECO:0000313" key="2">
    <source>
        <dbReference type="Proteomes" id="UP000612585"/>
    </source>
</evidence>
<sequence>MIADRELLLARLRRLAASIDSRSSLGRRVRARLASEQGDHAAILAVVREATAAGDSGTRAAALRLAHHHLLGPGCPRRAQLRRGLSTELVAESARTGRDTDLLRGLLCQAVDLFVDGDHRAERGLAELRTVLDRRPDPEISGAVRAIEVMLSIRAGRLDRAEADAGDRYARATALGHDDAASVYWAQVAAVRWYQGRVAELLPPLAGSVHDPSLTTAGIGPYAMLALAAAAAGDRLAAESALASLTSRDTPRSGWWLASMFVVAEAAFRLGDAETCARVHEILAPYADQPALAGPAVVCFGSTRHASGLAALGSGDVDGAATHLRLAVQDNLALRHWPALIRSRTRYAQALARRCHPDDDALAQRQLLAAREEAAVLALPLDLRAEIPAGDGFPVTCRREGQRWLFRFGGRDVRVPSSAGMPHLAVLLADPARDIAAADLAAGVDALRTADRDGLEPGARERVRHAVSKAIRRAIASIARVDAELGRHLTATVRTGTHCSYRP</sequence>
<name>A0A8J3Z3K2_9ACTN</name>
<gene>
    <name evidence="1" type="ORF">Vau01_035730</name>
</gene>
<dbReference type="Proteomes" id="UP000612585">
    <property type="component" value="Unassembled WGS sequence"/>
</dbReference>
<organism evidence="1 2">
    <name type="scientific">Virgisporangium aurantiacum</name>
    <dbReference type="NCBI Taxonomy" id="175570"/>
    <lineage>
        <taxon>Bacteria</taxon>
        <taxon>Bacillati</taxon>
        <taxon>Actinomycetota</taxon>
        <taxon>Actinomycetes</taxon>
        <taxon>Micromonosporales</taxon>
        <taxon>Micromonosporaceae</taxon>
        <taxon>Virgisporangium</taxon>
    </lineage>
</organism>
<keyword evidence="2" id="KW-1185">Reference proteome</keyword>
<accession>A0A8J3Z3K2</accession>